<feature type="transmembrane region" description="Helical" evidence="6">
    <location>
        <begin position="205"/>
        <end position="223"/>
    </location>
</feature>
<proteinExistence type="predicted"/>
<feature type="transmembrane region" description="Helical" evidence="6">
    <location>
        <begin position="235"/>
        <end position="258"/>
    </location>
</feature>
<feature type="region of interest" description="Disordered" evidence="5">
    <location>
        <begin position="17"/>
        <end position="87"/>
    </location>
</feature>
<dbReference type="PANTHER" id="PTHR23291">
    <property type="entry name" value="BAX INHIBITOR-RELATED"/>
    <property type="match status" value="1"/>
</dbReference>
<feature type="transmembrane region" description="Helical" evidence="6">
    <location>
        <begin position="171"/>
        <end position="193"/>
    </location>
</feature>
<feature type="compositionally biased region" description="Acidic residues" evidence="5">
    <location>
        <begin position="117"/>
        <end position="152"/>
    </location>
</feature>
<dbReference type="Proteomes" id="UP001158576">
    <property type="component" value="Chromosome PAR"/>
</dbReference>
<feature type="transmembrane region" description="Helical" evidence="6">
    <location>
        <begin position="360"/>
        <end position="377"/>
    </location>
</feature>
<organism evidence="7 8">
    <name type="scientific">Oikopleura dioica</name>
    <name type="common">Tunicate</name>
    <dbReference type="NCBI Taxonomy" id="34765"/>
    <lineage>
        <taxon>Eukaryota</taxon>
        <taxon>Metazoa</taxon>
        <taxon>Chordata</taxon>
        <taxon>Tunicata</taxon>
        <taxon>Appendicularia</taxon>
        <taxon>Copelata</taxon>
        <taxon>Oikopleuridae</taxon>
        <taxon>Oikopleura</taxon>
    </lineage>
</organism>
<evidence type="ECO:0000256" key="5">
    <source>
        <dbReference type="SAM" id="MobiDB-lite"/>
    </source>
</evidence>
<protein>
    <submittedName>
        <fullName evidence="7">Oidioi.mRNA.OKI2018_I69.PAR.g9201.t1.cds</fullName>
    </submittedName>
</protein>
<dbReference type="PANTHER" id="PTHR23291:SF50">
    <property type="entry name" value="PROTEIN LIFEGUARD 4"/>
    <property type="match status" value="1"/>
</dbReference>
<evidence type="ECO:0000256" key="3">
    <source>
        <dbReference type="ARBA" id="ARBA00022989"/>
    </source>
</evidence>
<keyword evidence="4 6" id="KW-0472">Membrane</keyword>
<feature type="compositionally biased region" description="Low complexity" evidence="5">
    <location>
        <begin position="55"/>
        <end position="65"/>
    </location>
</feature>
<accession>A0ABN7RJD4</accession>
<reference evidence="7 8" key="1">
    <citation type="submission" date="2021-04" db="EMBL/GenBank/DDBJ databases">
        <authorList>
            <person name="Bliznina A."/>
        </authorList>
    </citation>
    <scope>NUCLEOTIDE SEQUENCE [LARGE SCALE GENOMIC DNA]</scope>
</reference>
<dbReference type="InterPro" id="IPR006214">
    <property type="entry name" value="Bax_inhibitor_1-related"/>
</dbReference>
<comment type="subcellular location">
    <subcellularLocation>
        <location evidence="1">Membrane</location>
        <topology evidence="1">Multi-pass membrane protein</topology>
    </subcellularLocation>
</comment>
<dbReference type="EMBL" id="OU015568">
    <property type="protein sequence ID" value="CAG5079224.1"/>
    <property type="molecule type" value="Genomic_DNA"/>
</dbReference>
<evidence type="ECO:0000256" key="4">
    <source>
        <dbReference type="ARBA" id="ARBA00023136"/>
    </source>
</evidence>
<feature type="transmembrane region" description="Helical" evidence="6">
    <location>
        <begin position="302"/>
        <end position="324"/>
    </location>
</feature>
<evidence type="ECO:0000256" key="2">
    <source>
        <dbReference type="ARBA" id="ARBA00022692"/>
    </source>
</evidence>
<keyword evidence="2 6" id="KW-0812">Transmembrane</keyword>
<feature type="compositionally biased region" description="Pro residues" evidence="5">
    <location>
        <begin position="23"/>
        <end position="54"/>
    </location>
</feature>
<keyword evidence="8" id="KW-1185">Reference proteome</keyword>
<evidence type="ECO:0000313" key="8">
    <source>
        <dbReference type="Proteomes" id="UP001158576"/>
    </source>
</evidence>
<name>A0ABN7RJD4_OIKDI</name>
<evidence type="ECO:0000313" key="7">
    <source>
        <dbReference type="EMBL" id="CAG5079224.1"/>
    </source>
</evidence>
<feature type="transmembrane region" description="Helical" evidence="6">
    <location>
        <begin position="336"/>
        <end position="354"/>
    </location>
</feature>
<dbReference type="PRINTS" id="PR01217">
    <property type="entry name" value="PRICHEXTENSN"/>
</dbReference>
<gene>
    <name evidence="7" type="ORF">OKIOD_LOCUS759</name>
</gene>
<evidence type="ECO:0000256" key="1">
    <source>
        <dbReference type="ARBA" id="ARBA00004141"/>
    </source>
</evidence>
<keyword evidence="3 6" id="KW-1133">Transmembrane helix</keyword>
<evidence type="ECO:0000256" key="6">
    <source>
        <dbReference type="SAM" id="Phobius"/>
    </source>
</evidence>
<dbReference type="SUPFAM" id="SSF81995">
    <property type="entry name" value="beta-sandwich domain of Sec23/24"/>
    <property type="match status" value="1"/>
</dbReference>
<feature type="compositionally biased region" description="Pro residues" evidence="5">
    <location>
        <begin position="66"/>
        <end position="87"/>
    </location>
</feature>
<feature type="region of interest" description="Disordered" evidence="5">
    <location>
        <begin position="102"/>
        <end position="154"/>
    </location>
</feature>
<sequence length="429" mass="48643">MKSNKISVEINVVKPEDVAPIAEPLPLPDPVPVPIPEPVPIPAPVPPPTLPNPYPEHQQPAYPQTQPYPQPPPPPPQYHPVAPPQYHPQPVALPPTVIIVAPPAAPAPPVEEKKEEEPEPEPEEQEICEEEEEPEEEENEEDLEKCEEESEHEIEAVGFDEVSRRSFTMKVLMSVFLMMTVMMGFTFLFLFDYNIAYNIYYYQKWMYYFFIPLMPVVGGVIYLSDTLTKQRPCNIITLLTWTTIMSLAYAVAANLWALGGYIKVNGKKVYCHKEIRKQEKYACWGQPLGSCTLADRCVGRAAGSMLVAILIILVVIGIGLLLTLCKRDPLKAQKRVAIIFCILLFPCTFIGMWIMPLEWYCCFLCAFIVFTIVILLWKTLNDIVNDGEESWHPDEWVRASLVLFTQIGELFLKLIECIKCIRAAKDLAD</sequence>